<gene>
    <name evidence="2" type="ORF">UR61_C0008G0007</name>
</gene>
<name>A0A0G0B986_9BACT</name>
<proteinExistence type="predicted"/>
<evidence type="ECO:0000313" key="2">
    <source>
        <dbReference type="EMBL" id="KKP65944.1"/>
    </source>
</evidence>
<dbReference type="Proteomes" id="UP000033866">
    <property type="component" value="Unassembled WGS sequence"/>
</dbReference>
<feature type="transmembrane region" description="Helical" evidence="1">
    <location>
        <begin position="23"/>
        <end position="47"/>
    </location>
</feature>
<reference evidence="2 3" key="1">
    <citation type="journal article" date="2015" name="Nature">
        <title>rRNA introns, odd ribosomes, and small enigmatic genomes across a large radiation of phyla.</title>
        <authorList>
            <person name="Brown C.T."/>
            <person name="Hug L.A."/>
            <person name="Thomas B.C."/>
            <person name="Sharon I."/>
            <person name="Castelle C.J."/>
            <person name="Singh A."/>
            <person name="Wilkins M.J."/>
            <person name="Williams K.H."/>
            <person name="Banfield J.F."/>
        </authorList>
    </citation>
    <scope>NUCLEOTIDE SEQUENCE [LARGE SCALE GENOMIC DNA]</scope>
</reference>
<keyword evidence="1" id="KW-1133">Transmembrane helix</keyword>
<organism evidence="2 3">
    <name type="scientific">candidate division WS6 bacterium GW2011_GWE1_34_7</name>
    <dbReference type="NCBI Taxonomy" id="1619093"/>
    <lineage>
        <taxon>Bacteria</taxon>
        <taxon>Candidatus Dojkabacteria</taxon>
    </lineage>
</organism>
<sequence>MENISNSYTAQEDRDQKLRISNVIYRAIIVFLSFFIIIVTVLVIGLFKKVSFIPEEISSVIFETVICTHCEDEEEMVEKSSLLKNIGWTYYEYPDLGFSVELPSFSLENKDLAQAPLSNYKWEIYTFNDEVNPPEVFYNYYGGTQISFAPTETEGYDCEEGCLGEAYIYLDYYQNKEKFDIDQVKSEFIKYVTKIQKEMNTENRYNIEMKSIGGAEGFTYDYQAGSLGSNVGYVVLSNDYIVHVKKYVYSKGENLDIVNKVLSSIRYR</sequence>
<keyword evidence="1" id="KW-0812">Transmembrane</keyword>
<evidence type="ECO:0000313" key="3">
    <source>
        <dbReference type="Proteomes" id="UP000033866"/>
    </source>
</evidence>
<accession>A0A0G0B986</accession>
<keyword evidence="1" id="KW-0472">Membrane</keyword>
<comment type="caution">
    <text evidence="2">The sequence shown here is derived from an EMBL/GenBank/DDBJ whole genome shotgun (WGS) entry which is preliminary data.</text>
</comment>
<dbReference type="EMBL" id="LBPV01000008">
    <property type="protein sequence ID" value="KKP65944.1"/>
    <property type="molecule type" value="Genomic_DNA"/>
</dbReference>
<evidence type="ECO:0000256" key="1">
    <source>
        <dbReference type="SAM" id="Phobius"/>
    </source>
</evidence>
<protein>
    <submittedName>
        <fullName evidence="2">Uncharacterized protein</fullName>
    </submittedName>
</protein>
<dbReference type="AlphaFoldDB" id="A0A0G0B986"/>